<evidence type="ECO:0000313" key="2">
    <source>
        <dbReference type="EMBL" id="CAF4629452.1"/>
    </source>
</evidence>
<feature type="non-terminal residue" evidence="1">
    <location>
        <position position="81"/>
    </location>
</feature>
<protein>
    <submittedName>
        <fullName evidence="1">Uncharacterized protein</fullName>
    </submittedName>
</protein>
<evidence type="ECO:0000313" key="3">
    <source>
        <dbReference type="Proteomes" id="UP000663833"/>
    </source>
</evidence>
<reference evidence="1" key="1">
    <citation type="submission" date="2021-02" db="EMBL/GenBank/DDBJ databases">
        <authorList>
            <person name="Nowell W R."/>
        </authorList>
    </citation>
    <scope>NUCLEOTIDE SEQUENCE</scope>
</reference>
<evidence type="ECO:0000313" key="1">
    <source>
        <dbReference type="EMBL" id="CAF3507596.1"/>
    </source>
</evidence>
<dbReference type="Proteomes" id="UP000663833">
    <property type="component" value="Unassembled WGS sequence"/>
</dbReference>
<comment type="caution">
    <text evidence="1">The sequence shown here is derived from an EMBL/GenBank/DDBJ whole genome shotgun (WGS) entry which is preliminary data.</text>
</comment>
<dbReference type="EMBL" id="CAJOBO010017907">
    <property type="protein sequence ID" value="CAF4629452.1"/>
    <property type="molecule type" value="Genomic_DNA"/>
</dbReference>
<accession>A0A818HG51</accession>
<dbReference type="EMBL" id="CAJNYD010003420">
    <property type="protein sequence ID" value="CAF3507596.1"/>
    <property type="molecule type" value="Genomic_DNA"/>
</dbReference>
<name>A0A818HG51_9BILA</name>
<gene>
    <name evidence="2" type="ORF">HFQ381_LOCUS34632</name>
    <name evidence="1" type="ORF">LUA448_LOCUS25676</name>
</gene>
<dbReference type="Proteomes" id="UP000663851">
    <property type="component" value="Unassembled WGS sequence"/>
</dbReference>
<sequence length="81" mass="9377">MPTAMKNVEFRHLSTFVSTDKNNDKNTIDELQNLSPNEITSEQAEKCIQQIYYRRTTFNDNDMRKSICGSLKHLGSDLYTS</sequence>
<organism evidence="1 3">
    <name type="scientific">Rotaria socialis</name>
    <dbReference type="NCBI Taxonomy" id="392032"/>
    <lineage>
        <taxon>Eukaryota</taxon>
        <taxon>Metazoa</taxon>
        <taxon>Spiralia</taxon>
        <taxon>Gnathifera</taxon>
        <taxon>Rotifera</taxon>
        <taxon>Eurotatoria</taxon>
        <taxon>Bdelloidea</taxon>
        <taxon>Philodinida</taxon>
        <taxon>Philodinidae</taxon>
        <taxon>Rotaria</taxon>
    </lineage>
</organism>
<dbReference type="AlphaFoldDB" id="A0A818HG51"/>
<proteinExistence type="predicted"/>